<keyword evidence="5" id="KW-1185">Reference proteome</keyword>
<sequence length="122" mass="13133">MSELPISSKYRSTPDAPVSDGEREELTRRLNDAFAAGRLDQETYSAHLDQLYAAQRLGDLVPVVQNLPALQTYSDPAMVQQASGGRPGEVSAARPANRAALYVVGVVVIIAILLIILLAVLF</sequence>
<dbReference type="InterPro" id="IPR012551">
    <property type="entry name" value="DUF1707_SHOCT-like"/>
</dbReference>
<keyword evidence="2" id="KW-1133">Transmembrane helix</keyword>
<feature type="transmembrane region" description="Helical" evidence="2">
    <location>
        <begin position="99"/>
        <end position="121"/>
    </location>
</feature>
<evidence type="ECO:0000256" key="2">
    <source>
        <dbReference type="SAM" id="Phobius"/>
    </source>
</evidence>
<dbReference type="EMBL" id="BMMZ01000012">
    <property type="protein sequence ID" value="GGL77689.1"/>
    <property type="molecule type" value="Genomic_DNA"/>
</dbReference>
<comment type="caution">
    <text evidence="4">The sequence shown here is derived from an EMBL/GenBank/DDBJ whole genome shotgun (WGS) entry which is preliminary data.</text>
</comment>
<proteinExistence type="predicted"/>
<name>A0A917W882_9ACTN</name>
<evidence type="ECO:0000313" key="4">
    <source>
        <dbReference type="EMBL" id="GGL77689.1"/>
    </source>
</evidence>
<reference evidence="4" key="2">
    <citation type="submission" date="2020-09" db="EMBL/GenBank/DDBJ databases">
        <authorList>
            <person name="Sun Q."/>
            <person name="Zhou Y."/>
        </authorList>
    </citation>
    <scope>NUCLEOTIDE SEQUENCE</scope>
    <source>
        <strain evidence="4">CGMCC 4.7306</strain>
    </source>
</reference>
<dbReference type="AlphaFoldDB" id="A0A917W882"/>
<feature type="region of interest" description="Disordered" evidence="1">
    <location>
        <begin position="1"/>
        <end position="24"/>
    </location>
</feature>
<accession>A0A917W882</accession>
<feature type="domain" description="DUF1707" evidence="3">
    <location>
        <begin position="18"/>
        <end position="68"/>
    </location>
</feature>
<evidence type="ECO:0000313" key="5">
    <source>
        <dbReference type="Proteomes" id="UP000613840"/>
    </source>
</evidence>
<evidence type="ECO:0000256" key="1">
    <source>
        <dbReference type="SAM" id="MobiDB-lite"/>
    </source>
</evidence>
<keyword evidence="2" id="KW-0472">Membrane</keyword>
<protein>
    <recommendedName>
        <fullName evidence="3">DUF1707 domain-containing protein</fullName>
    </recommendedName>
</protein>
<dbReference type="RefSeq" id="WP_188897138.1">
    <property type="nucleotide sequence ID" value="NZ_BMMZ01000012.1"/>
</dbReference>
<reference evidence="4" key="1">
    <citation type="journal article" date="2014" name="Int. J. Syst. Evol. Microbiol.">
        <title>Complete genome sequence of Corynebacterium casei LMG S-19264T (=DSM 44701T), isolated from a smear-ripened cheese.</title>
        <authorList>
            <consortium name="US DOE Joint Genome Institute (JGI-PGF)"/>
            <person name="Walter F."/>
            <person name="Albersmeier A."/>
            <person name="Kalinowski J."/>
            <person name="Ruckert C."/>
        </authorList>
    </citation>
    <scope>NUCLEOTIDE SEQUENCE</scope>
    <source>
        <strain evidence="4">CGMCC 4.7306</strain>
    </source>
</reference>
<gene>
    <name evidence="4" type="ORF">GCM10011575_39900</name>
</gene>
<evidence type="ECO:0000259" key="3">
    <source>
        <dbReference type="Pfam" id="PF08044"/>
    </source>
</evidence>
<dbReference type="Pfam" id="PF08044">
    <property type="entry name" value="DUF1707"/>
    <property type="match status" value="1"/>
</dbReference>
<keyword evidence="2" id="KW-0812">Transmembrane</keyword>
<organism evidence="4 5">
    <name type="scientific">Microlunatus endophyticus</name>
    <dbReference type="NCBI Taxonomy" id="1716077"/>
    <lineage>
        <taxon>Bacteria</taxon>
        <taxon>Bacillati</taxon>
        <taxon>Actinomycetota</taxon>
        <taxon>Actinomycetes</taxon>
        <taxon>Propionibacteriales</taxon>
        <taxon>Propionibacteriaceae</taxon>
        <taxon>Microlunatus</taxon>
    </lineage>
</organism>
<dbReference type="Proteomes" id="UP000613840">
    <property type="component" value="Unassembled WGS sequence"/>
</dbReference>